<accession>A0A9D4ZA09</accession>
<dbReference type="EMBL" id="JABFUD020000017">
    <property type="protein sequence ID" value="KAI5067793.1"/>
    <property type="molecule type" value="Genomic_DNA"/>
</dbReference>
<comment type="caution">
    <text evidence="2">The sequence shown here is derived from an EMBL/GenBank/DDBJ whole genome shotgun (WGS) entry which is preliminary data.</text>
</comment>
<dbReference type="OrthoDB" id="10607123at2759"/>
<evidence type="ECO:0000313" key="3">
    <source>
        <dbReference type="Proteomes" id="UP000886520"/>
    </source>
</evidence>
<reference evidence="2" key="1">
    <citation type="submission" date="2021-01" db="EMBL/GenBank/DDBJ databases">
        <title>Adiantum capillus-veneris genome.</title>
        <authorList>
            <person name="Fang Y."/>
            <person name="Liao Q."/>
        </authorList>
    </citation>
    <scope>NUCLEOTIDE SEQUENCE</scope>
    <source>
        <strain evidence="2">H3</strain>
        <tissue evidence="2">Leaf</tissue>
    </source>
</reference>
<proteinExistence type="predicted"/>
<feature type="region of interest" description="Disordered" evidence="1">
    <location>
        <begin position="154"/>
        <end position="213"/>
    </location>
</feature>
<gene>
    <name evidence="2" type="ORF">GOP47_0018321</name>
</gene>
<protein>
    <submittedName>
        <fullName evidence="2">Uncharacterized protein</fullName>
    </submittedName>
</protein>
<keyword evidence="3" id="KW-1185">Reference proteome</keyword>
<sequence length="342" mass="35742">MRLFKRSCILAMNSDNDSVTPGNEDDTRLVVVKSACNAVGTDECLNVDSTAVSGSTMNFEDAFEGLDMHVFEDDFNIDTIDDKAVDDDALGGVAVTMVDDDSVITGEDSDVDESVLFMDAGGGDDEKFTGTDCDDVNGIALYDNAAELVACEGEDDGDDVDAGLDVSIDDEEGKTVDEEDDDSSDISPDDNDSNEEGDDGEDTVGDGEDNVCNSGVEGDVDIEVFFMGGNVEKLFALAKDVAVEGLGVDEGEVTCEDGVSLLGGSAIGVSFEAGAVDGAIDDEFGDVLMERIGFVLDDKADDVDGACNSVFGVDDDKLNLFMEGGSGAKVVEDNIDGLNAHE</sequence>
<evidence type="ECO:0000313" key="2">
    <source>
        <dbReference type="EMBL" id="KAI5067793.1"/>
    </source>
</evidence>
<feature type="compositionally biased region" description="Acidic residues" evidence="1">
    <location>
        <begin position="154"/>
        <end position="209"/>
    </location>
</feature>
<dbReference type="Proteomes" id="UP000886520">
    <property type="component" value="Chromosome 17"/>
</dbReference>
<name>A0A9D4ZA09_ADICA</name>
<evidence type="ECO:0000256" key="1">
    <source>
        <dbReference type="SAM" id="MobiDB-lite"/>
    </source>
</evidence>
<organism evidence="2 3">
    <name type="scientific">Adiantum capillus-veneris</name>
    <name type="common">Maidenhair fern</name>
    <dbReference type="NCBI Taxonomy" id="13818"/>
    <lineage>
        <taxon>Eukaryota</taxon>
        <taxon>Viridiplantae</taxon>
        <taxon>Streptophyta</taxon>
        <taxon>Embryophyta</taxon>
        <taxon>Tracheophyta</taxon>
        <taxon>Polypodiopsida</taxon>
        <taxon>Polypodiidae</taxon>
        <taxon>Polypodiales</taxon>
        <taxon>Pteridineae</taxon>
        <taxon>Pteridaceae</taxon>
        <taxon>Vittarioideae</taxon>
        <taxon>Adiantum</taxon>
    </lineage>
</organism>
<dbReference type="AlphaFoldDB" id="A0A9D4ZA09"/>